<comment type="caution">
    <text evidence="2">The sequence shown here is derived from an EMBL/GenBank/DDBJ whole genome shotgun (WGS) entry which is preliminary data.</text>
</comment>
<dbReference type="InterPro" id="IPR008407">
    <property type="entry name" value="Brnchd-chn_aa_trnsp_AzlD"/>
</dbReference>
<sequence>MTLGVVLALALGTYGIRFAGPQLRNRITVPTRVQMLLSMAATALLLALVAVNAFVPAGKFGGWALIAGVFVGGVAAWRKVPFVLVVVLAAGTTAALRLFGVA</sequence>
<accession>A0A3E0HH03</accession>
<dbReference type="EMBL" id="QUNO01000008">
    <property type="protein sequence ID" value="REH44626.1"/>
    <property type="molecule type" value="Genomic_DNA"/>
</dbReference>
<organism evidence="2 3">
    <name type="scientific">Kutzneria buriramensis</name>
    <dbReference type="NCBI Taxonomy" id="1045776"/>
    <lineage>
        <taxon>Bacteria</taxon>
        <taxon>Bacillati</taxon>
        <taxon>Actinomycetota</taxon>
        <taxon>Actinomycetes</taxon>
        <taxon>Pseudonocardiales</taxon>
        <taxon>Pseudonocardiaceae</taxon>
        <taxon>Kutzneria</taxon>
    </lineage>
</organism>
<keyword evidence="3" id="KW-1185">Reference proteome</keyword>
<name>A0A3E0HH03_9PSEU</name>
<dbReference type="OrthoDB" id="4484240at2"/>
<evidence type="ECO:0000313" key="2">
    <source>
        <dbReference type="EMBL" id="REH44626.1"/>
    </source>
</evidence>
<reference evidence="2 3" key="1">
    <citation type="submission" date="2018-08" db="EMBL/GenBank/DDBJ databases">
        <title>Genomic Encyclopedia of Archaeal and Bacterial Type Strains, Phase II (KMG-II): from individual species to whole genera.</title>
        <authorList>
            <person name="Goeker M."/>
        </authorList>
    </citation>
    <scope>NUCLEOTIDE SEQUENCE [LARGE SCALE GENOMIC DNA]</scope>
    <source>
        <strain evidence="2 3">DSM 45791</strain>
    </source>
</reference>
<protein>
    <submittedName>
        <fullName evidence="2">Branched-subunit amino acid transport protein AzlD</fullName>
    </submittedName>
</protein>
<evidence type="ECO:0000256" key="1">
    <source>
        <dbReference type="SAM" id="Phobius"/>
    </source>
</evidence>
<dbReference type="RefSeq" id="WP_116176573.1">
    <property type="nucleotide sequence ID" value="NZ_CP144375.1"/>
</dbReference>
<keyword evidence="1" id="KW-1133">Transmembrane helix</keyword>
<dbReference type="Proteomes" id="UP000256269">
    <property type="component" value="Unassembled WGS sequence"/>
</dbReference>
<keyword evidence="1" id="KW-0812">Transmembrane</keyword>
<dbReference type="Pfam" id="PF05437">
    <property type="entry name" value="AzlD"/>
    <property type="match status" value="1"/>
</dbReference>
<feature type="transmembrane region" description="Helical" evidence="1">
    <location>
        <begin position="60"/>
        <end position="77"/>
    </location>
</feature>
<proteinExistence type="predicted"/>
<gene>
    <name evidence="2" type="ORF">BCF44_108106</name>
</gene>
<evidence type="ECO:0000313" key="3">
    <source>
        <dbReference type="Proteomes" id="UP000256269"/>
    </source>
</evidence>
<feature type="transmembrane region" description="Helical" evidence="1">
    <location>
        <begin position="35"/>
        <end position="55"/>
    </location>
</feature>
<keyword evidence="1" id="KW-0472">Membrane</keyword>
<feature type="transmembrane region" description="Helical" evidence="1">
    <location>
        <begin position="83"/>
        <end position="100"/>
    </location>
</feature>
<dbReference type="AlphaFoldDB" id="A0A3E0HH03"/>